<protein>
    <recommendedName>
        <fullName evidence="4">Endolytic peptidoglycan transglycosylase RlpA</fullName>
        <ecNumber evidence="4">4.2.2.-</ecNumber>
    </recommendedName>
</protein>
<dbReference type="AlphaFoldDB" id="A0AAU7NV60"/>
<keyword evidence="3 4" id="KW-0961">Cell wall biogenesis/degradation</keyword>
<keyword evidence="1" id="KW-0732">Signal</keyword>
<dbReference type="GO" id="GO:0000270">
    <property type="term" value="P:peptidoglycan metabolic process"/>
    <property type="evidence" value="ECO:0007669"/>
    <property type="project" value="UniProtKB-UniRule"/>
</dbReference>
<evidence type="ECO:0000313" key="7">
    <source>
        <dbReference type="EMBL" id="XBS20884.1"/>
    </source>
</evidence>
<evidence type="ECO:0000256" key="3">
    <source>
        <dbReference type="ARBA" id="ARBA00023316"/>
    </source>
</evidence>
<dbReference type="SUPFAM" id="SSF50685">
    <property type="entry name" value="Barwin-like endoglucanases"/>
    <property type="match status" value="1"/>
</dbReference>
<dbReference type="GO" id="GO:0071555">
    <property type="term" value="P:cell wall organization"/>
    <property type="evidence" value="ECO:0007669"/>
    <property type="project" value="UniProtKB-KW"/>
</dbReference>
<dbReference type="EMBL" id="CP157743">
    <property type="protein sequence ID" value="XBS20884.1"/>
    <property type="molecule type" value="Genomic_DNA"/>
</dbReference>
<evidence type="ECO:0000313" key="8">
    <source>
        <dbReference type="Proteomes" id="UP001225378"/>
    </source>
</evidence>
<gene>
    <name evidence="4" type="primary">rlpA</name>
    <name evidence="7" type="ORF">Q9L42_001795</name>
</gene>
<dbReference type="PANTHER" id="PTHR34183">
    <property type="entry name" value="ENDOLYTIC PEPTIDOGLYCAN TRANSGLYCOSYLASE RLPA"/>
    <property type="match status" value="1"/>
</dbReference>
<dbReference type="FunFam" id="2.40.40.10:FF:000003">
    <property type="entry name" value="Endolytic peptidoglycan transglycosylase RlpA"/>
    <property type="match status" value="1"/>
</dbReference>
<accession>A0AAU7NV60</accession>
<feature type="domain" description="SPOR" evidence="6">
    <location>
        <begin position="182"/>
        <end position="262"/>
    </location>
</feature>
<dbReference type="InterPro" id="IPR034718">
    <property type="entry name" value="RlpA"/>
</dbReference>
<dbReference type="Gene3D" id="3.30.70.1070">
    <property type="entry name" value="Sporulation related repeat"/>
    <property type="match status" value="1"/>
</dbReference>
<evidence type="ECO:0000256" key="4">
    <source>
        <dbReference type="HAMAP-Rule" id="MF_02071"/>
    </source>
</evidence>
<dbReference type="Proteomes" id="UP001225378">
    <property type="component" value="Chromosome"/>
</dbReference>
<dbReference type="InterPro" id="IPR012997">
    <property type="entry name" value="RplA"/>
</dbReference>
<proteinExistence type="inferred from homology"/>
<dbReference type="NCBIfam" id="TIGR00413">
    <property type="entry name" value="rlpA"/>
    <property type="match status" value="1"/>
</dbReference>
<dbReference type="InterPro" id="IPR007730">
    <property type="entry name" value="SPOR-like_dom"/>
</dbReference>
<evidence type="ECO:0000256" key="1">
    <source>
        <dbReference type="ARBA" id="ARBA00022729"/>
    </source>
</evidence>
<dbReference type="PROSITE" id="PS51257">
    <property type="entry name" value="PROKAR_LIPOPROTEIN"/>
    <property type="match status" value="1"/>
</dbReference>
<dbReference type="CDD" id="cd22268">
    <property type="entry name" value="DPBB_RlpA-like"/>
    <property type="match status" value="1"/>
</dbReference>
<dbReference type="HAMAP" id="MF_02071">
    <property type="entry name" value="RlpA"/>
    <property type="match status" value="1"/>
</dbReference>
<evidence type="ECO:0000259" key="6">
    <source>
        <dbReference type="PROSITE" id="PS51724"/>
    </source>
</evidence>
<dbReference type="Gene3D" id="2.40.40.10">
    <property type="entry name" value="RlpA-like domain"/>
    <property type="match status" value="1"/>
</dbReference>
<keyword evidence="4" id="KW-0472">Membrane</keyword>
<keyword evidence="2 4" id="KW-0456">Lyase</keyword>
<comment type="function">
    <text evidence="4">Lytic transglycosylase with a strong preference for naked glycan strands that lack stem peptides.</text>
</comment>
<reference evidence="7 8" key="1">
    <citation type="journal article" date="2024" name="Microbiology">
        <title>Methylomarinum rosea sp. nov., a novel halophilic methanotrophic bacterium from the hypersaline Lake Elton.</title>
        <authorList>
            <person name="Suleimanov R.Z."/>
            <person name="Oshkin I.Y."/>
            <person name="Danilova O.V."/>
            <person name="Suzina N.E."/>
            <person name="Dedysh S.N."/>
        </authorList>
    </citation>
    <scope>NUCLEOTIDE SEQUENCE [LARGE SCALE GENOMIC DNA]</scope>
    <source>
        <strain evidence="7 8">Ch1-1</strain>
    </source>
</reference>
<dbReference type="GO" id="GO:0005886">
    <property type="term" value="C:plasma membrane"/>
    <property type="evidence" value="ECO:0007669"/>
    <property type="project" value="UniProtKB-SubCell"/>
</dbReference>
<dbReference type="InterPro" id="IPR036908">
    <property type="entry name" value="RlpA-like_sf"/>
</dbReference>
<name>A0AAU7NV60_9GAMM</name>
<dbReference type="GO" id="GO:0008932">
    <property type="term" value="F:lytic endotransglycosylase activity"/>
    <property type="evidence" value="ECO:0007669"/>
    <property type="project" value="UniProtKB-UniRule"/>
</dbReference>
<dbReference type="EC" id="4.2.2.-" evidence="4"/>
<organism evidence="7 8">
    <name type="scientific">Methylomarinum roseum</name>
    <dbReference type="NCBI Taxonomy" id="3067653"/>
    <lineage>
        <taxon>Bacteria</taxon>
        <taxon>Pseudomonadati</taxon>
        <taxon>Pseudomonadota</taxon>
        <taxon>Gammaproteobacteria</taxon>
        <taxon>Methylococcales</taxon>
        <taxon>Methylococcaceae</taxon>
        <taxon>Methylomarinum</taxon>
    </lineage>
</organism>
<keyword evidence="4" id="KW-0564">Palmitate</keyword>
<evidence type="ECO:0000256" key="2">
    <source>
        <dbReference type="ARBA" id="ARBA00023239"/>
    </source>
</evidence>
<sequence length="263" mass="28764">MNNKVFLPVLFLLSACTIDPSVKDSAPAVVPIDVMAVPDAVPRHEKRTRAGNPGIYEVLGQRYQVLADSKGYRQRGIASWYGTKFHGKKTSNGEVYDMYAMTAAHKTLPIPSYVRVTNLRNRRSVVVRINDRGPFHENRIIDLSYTAAVKLGIQQAGTGFVEVQTLEPGEQPAKLAVQQPKTSDDAKLYLQVGAFSNEFNAHQLKQKVAAIPLAATRLKVAQHQGDTLYKVQVGPVSSVELADRLNEQLAAIGVIGSTLVSDN</sequence>
<evidence type="ECO:0000256" key="5">
    <source>
        <dbReference type="RuleBase" id="RU003495"/>
    </source>
</evidence>
<dbReference type="InterPro" id="IPR009009">
    <property type="entry name" value="RlpA-like_DPBB"/>
</dbReference>
<dbReference type="SUPFAM" id="SSF110997">
    <property type="entry name" value="Sporulation related repeat"/>
    <property type="match status" value="1"/>
</dbReference>
<dbReference type="Pfam" id="PF05036">
    <property type="entry name" value="SPOR"/>
    <property type="match status" value="1"/>
</dbReference>
<dbReference type="InterPro" id="IPR036680">
    <property type="entry name" value="SPOR-like_sf"/>
</dbReference>
<dbReference type="KEGG" id="mech:Q9L42_001795"/>
<dbReference type="PROSITE" id="PS51724">
    <property type="entry name" value="SPOR"/>
    <property type="match status" value="1"/>
</dbReference>
<dbReference type="GO" id="GO:0042834">
    <property type="term" value="F:peptidoglycan binding"/>
    <property type="evidence" value="ECO:0007669"/>
    <property type="project" value="InterPro"/>
</dbReference>
<dbReference type="PANTHER" id="PTHR34183:SF1">
    <property type="entry name" value="ENDOLYTIC PEPTIDOGLYCAN TRANSGLYCOSYLASE RLPA"/>
    <property type="match status" value="1"/>
</dbReference>
<comment type="subcellular location">
    <subcellularLocation>
        <location evidence="4">Cell membrane</location>
        <topology evidence="4">Lipid-anchor</topology>
    </subcellularLocation>
</comment>
<keyword evidence="4" id="KW-1003">Cell membrane</keyword>
<keyword evidence="8" id="KW-1185">Reference proteome</keyword>
<dbReference type="RefSeq" id="WP_349431788.1">
    <property type="nucleotide sequence ID" value="NZ_CP157743.1"/>
</dbReference>
<dbReference type="Pfam" id="PF03330">
    <property type="entry name" value="DPBB_1"/>
    <property type="match status" value="1"/>
</dbReference>
<keyword evidence="4" id="KW-0449">Lipoprotein</keyword>
<comment type="similarity">
    <text evidence="4 5">Belongs to the RlpA family.</text>
</comment>